<protein>
    <submittedName>
        <fullName evidence="4">CDP-diacylglycerol---serine O-phosphatidyltransferase</fullName>
    </submittedName>
</protein>
<feature type="transmembrane region" description="Helical" evidence="3">
    <location>
        <begin position="177"/>
        <end position="194"/>
    </location>
</feature>
<reference evidence="4 5" key="1">
    <citation type="submission" date="2016-10" db="EMBL/GenBank/DDBJ databases">
        <authorList>
            <person name="de Groot N.N."/>
        </authorList>
    </citation>
    <scope>NUCLEOTIDE SEQUENCE [LARGE SCALE GENOMIC DNA]</scope>
    <source>
        <strain evidence="4 5">DSM 15230</strain>
    </source>
</reference>
<dbReference type="Pfam" id="PF01066">
    <property type="entry name" value="CDP-OH_P_transf"/>
    <property type="match status" value="1"/>
</dbReference>
<comment type="similarity">
    <text evidence="2">Belongs to the CDP-alcohol phosphatidyltransferase class-I family.</text>
</comment>
<dbReference type="InterPro" id="IPR048254">
    <property type="entry name" value="CDP_ALCOHOL_P_TRANSF_CS"/>
</dbReference>
<dbReference type="STRING" id="209880.SAMN02910343_00009"/>
<evidence type="ECO:0000256" key="3">
    <source>
        <dbReference type="SAM" id="Phobius"/>
    </source>
</evidence>
<feature type="transmembrane region" description="Helical" evidence="3">
    <location>
        <begin position="90"/>
        <end position="109"/>
    </location>
</feature>
<dbReference type="GO" id="GO:0016020">
    <property type="term" value="C:membrane"/>
    <property type="evidence" value="ECO:0007669"/>
    <property type="project" value="InterPro"/>
</dbReference>
<dbReference type="OrthoDB" id="9777147at2"/>
<keyword evidence="1 2" id="KW-0808">Transferase</keyword>
<evidence type="ECO:0000256" key="2">
    <source>
        <dbReference type="RuleBase" id="RU003750"/>
    </source>
</evidence>
<evidence type="ECO:0000256" key="1">
    <source>
        <dbReference type="ARBA" id="ARBA00022679"/>
    </source>
</evidence>
<name>A0A1G5UTS3_9FIRM</name>
<dbReference type="InterPro" id="IPR000462">
    <property type="entry name" value="CDP-OH_P_trans"/>
</dbReference>
<dbReference type="EMBL" id="FMXA01000003">
    <property type="protein sequence ID" value="SDA37034.1"/>
    <property type="molecule type" value="Genomic_DNA"/>
</dbReference>
<dbReference type="AlphaFoldDB" id="A0A1G5UTS3"/>
<evidence type="ECO:0000313" key="4">
    <source>
        <dbReference type="EMBL" id="SDA37034.1"/>
    </source>
</evidence>
<dbReference type="GeneID" id="87755065"/>
<organism evidence="4 5">
    <name type="scientific">Allisonella histaminiformans</name>
    <dbReference type="NCBI Taxonomy" id="209880"/>
    <lineage>
        <taxon>Bacteria</taxon>
        <taxon>Bacillati</taxon>
        <taxon>Bacillota</taxon>
        <taxon>Negativicutes</taxon>
        <taxon>Veillonellales</taxon>
        <taxon>Veillonellaceae</taxon>
        <taxon>Allisonella</taxon>
    </lineage>
</organism>
<accession>A0A1G5UTS3</accession>
<feature type="transmembrane region" description="Helical" evidence="3">
    <location>
        <begin position="144"/>
        <end position="165"/>
    </location>
</feature>
<keyword evidence="5" id="KW-1185">Reference proteome</keyword>
<dbReference type="InterPro" id="IPR043130">
    <property type="entry name" value="CDP-OH_PTrfase_TM_dom"/>
</dbReference>
<gene>
    <name evidence="4" type="ORF">SAMN02910343_00009</name>
</gene>
<dbReference type="RefSeq" id="WP_091362551.1">
    <property type="nucleotide sequence ID" value="NZ_CAUWGZ010000012.1"/>
</dbReference>
<evidence type="ECO:0000313" key="5">
    <source>
        <dbReference type="Proteomes" id="UP000199689"/>
    </source>
</evidence>
<keyword evidence="3" id="KW-1133">Transmembrane helix</keyword>
<sequence length="241" mass="26273">MNKSWIANGVTALNGFFGGLSMMFSLNGDFNTAAACIVAAVVADALDGRTARALGTAGPLGVELDSLCDDISFGIGAGVLIYAYQLHNLGIWGMMACALLGTLCAFRLARFNVKSDVVHGYFEGLPCPTTGVIIASYVMSGVRIWDWLACAFVVLLAFLMVSEVHYPDNKGASADQLHAKALFICLAMAAVCIILEWTTWAAAICAGYILFGMLNTYMNKRKMQRRANRRRRQIREKYEEE</sequence>
<keyword evidence="3" id="KW-0812">Transmembrane</keyword>
<proteinExistence type="inferred from homology"/>
<dbReference type="Proteomes" id="UP000199689">
    <property type="component" value="Unassembled WGS sequence"/>
</dbReference>
<feature type="transmembrane region" description="Helical" evidence="3">
    <location>
        <begin position="5"/>
        <end position="24"/>
    </location>
</feature>
<dbReference type="PROSITE" id="PS00379">
    <property type="entry name" value="CDP_ALCOHOL_P_TRANSF"/>
    <property type="match status" value="1"/>
</dbReference>
<keyword evidence="3" id="KW-0472">Membrane</keyword>
<dbReference type="GO" id="GO:0008654">
    <property type="term" value="P:phospholipid biosynthetic process"/>
    <property type="evidence" value="ECO:0007669"/>
    <property type="project" value="InterPro"/>
</dbReference>
<dbReference type="Gene3D" id="1.20.120.1760">
    <property type="match status" value="1"/>
</dbReference>
<dbReference type="GO" id="GO:0016780">
    <property type="term" value="F:phosphotransferase activity, for other substituted phosphate groups"/>
    <property type="evidence" value="ECO:0007669"/>
    <property type="project" value="InterPro"/>
</dbReference>